<dbReference type="EMBL" id="FNEK01000052">
    <property type="protein sequence ID" value="SDK74692.1"/>
    <property type="molecule type" value="Genomic_DNA"/>
</dbReference>
<proteinExistence type="predicted"/>
<dbReference type="Gene3D" id="3.40.630.30">
    <property type="match status" value="1"/>
</dbReference>
<dbReference type="CDD" id="cd04301">
    <property type="entry name" value="NAT_SF"/>
    <property type="match status" value="1"/>
</dbReference>
<dbReference type="AlphaFoldDB" id="A0A1G9EEX8"/>
<keyword evidence="2" id="KW-0808">Transferase</keyword>
<dbReference type="GO" id="GO:0016747">
    <property type="term" value="F:acyltransferase activity, transferring groups other than amino-acyl groups"/>
    <property type="evidence" value="ECO:0007669"/>
    <property type="project" value="InterPro"/>
</dbReference>
<organism evidence="2 3">
    <name type="scientific">Aliiruegeria lutimaris</name>
    <dbReference type="NCBI Taxonomy" id="571298"/>
    <lineage>
        <taxon>Bacteria</taxon>
        <taxon>Pseudomonadati</taxon>
        <taxon>Pseudomonadota</taxon>
        <taxon>Alphaproteobacteria</taxon>
        <taxon>Rhodobacterales</taxon>
        <taxon>Roseobacteraceae</taxon>
        <taxon>Aliiruegeria</taxon>
    </lineage>
</organism>
<protein>
    <submittedName>
        <fullName evidence="2">Acetyltransferase, GNAT family</fullName>
    </submittedName>
</protein>
<dbReference type="SUPFAM" id="SSF55729">
    <property type="entry name" value="Acyl-CoA N-acyltransferases (Nat)"/>
    <property type="match status" value="1"/>
</dbReference>
<reference evidence="2 3" key="1">
    <citation type="submission" date="2016-10" db="EMBL/GenBank/DDBJ databases">
        <authorList>
            <person name="de Groot N.N."/>
        </authorList>
    </citation>
    <scope>NUCLEOTIDE SEQUENCE [LARGE SCALE GENOMIC DNA]</scope>
    <source>
        <strain evidence="2 3">DSM 25294</strain>
    </source>
</reference>
<dbReference type="PANTHER" id="PTHR43451">
    <property type="entry name" value="ACETYLTRANSFERASE (GNAT) FAMILY PROTEIN"/>
    <property type="match status" value="1"/>
</dbReference>
<dbReference type="InterPro" id="IPR000182">
    <property type="entry name" value="GNAT_dom"/>
</dbReference>
<dbReference type="PROSITE" id="PS51186">
    <property type="entry name" value="GNAT"/>
    <property type="match status" value="1"/>
</dbReference>
<evidence type="ECO:0000259" key="1">
    <source>
        <dbReference type="PROSITE" id="PS51186"/>
    </source>
</evidence>
<accession>A0A1G9EEX8</accession>
<dbReference type="Pfam" id="PF13673">
    <property type="entry name" value="Acetyltransf_10"/>
    <property type="match status" value="1"/>
</dbReference>
<name>A0A1G9EEX8_9RHOB</name>
<dbReference type="RefSeq" id="WP_093161169.1">
    <property type="nucleotide sequence ID" value="NZ_FNEK01000052.1"/>
</dbReference>
<feature type="domain" description="N-acetyltransferase" evidence="1">
    <location>
        <begin position="3"/>
        <end position="153"/>
    </location>
</feature>
<dbReference type="PANTHER" id="PTHR43451:SF1">
    <property type="entry name" value="ACETYLTRANSFERASE"/>
    <property type="match status" value="1"/>
</dbReference>
<dbReference type="OrthoDB" id="9789081at2"/>
<dbReference type="STRING" id="571298.SAMN04488026_10529"/>
<dbReference type="Proteomes" id="UP000199382">
    <property type="component" value="Unassembled WGS sequence"/>
</dbReference>
<evidence type="ECO:0000313" key="2">
    <source>
        <dbReference type="EMBL" id="SDK74692.1"/>
    </source>
</evidence>
<sequence length="160" mass="18098">MTWQIRDGSAADAVACMAVYVDAVRNGTGRHYNAEQAKAWAPTEDVEDWLPPRLAAGRTWIGWSFERAEGFLTVTENGHLDFFFVRPEARPDGLAGALYERLVDWAEAHDLASLTTDASHLARSFLEKRGWRVTEGETTLRHGVALKRWKMAWQRGPKRS</sequence>
<dbReference type="InterPro" id="IPR016181">
    <property type="entry name" value="Acyl_CoA_acyltransferase"/>
</dbReference>
<gene>
    <name evidence="2" type="ORF">SAMN04488026_10529</name>
</gene>
<keyword evidence="3" id="KW-1185">Reference proteome</keyword>
<dbReference type="InterPro" id="IPR052564">
    <property type="entry name" value="N-acetyltrans/Recomb-assoc"/>
</dbReference>
<evidence type="ECO:0000313" key="3">
    <source>
        <dbReference type="Proteomes" id="UP000199382"/>
    </source>
</evidence>